<gene>
    <name evidence="1" type="ORF">J07HQW1_01581</name>
</gene>
<proteinExistence type="predicted"/>
<evidence type="ECO:0000313" key="2">
    <source>
        <dbReference type="Proteomes" id="UP000030649"/>
    </source>
</evidence>
<evidence type="ECO:0000313" key="1">
    <source>
        <dbReference type="EMBL" id="ERG91547.1"/>
    </source>
</evidence>
<dbReference type="Proteomes" id="UP000030649">
    <property type="component" value="Unassembled WGS sequence"/>
</dbReference>
<accession>U1PD93</accession>
<name>U1PD93_9EURY</name>
<organism evidence="1 2">
    <name type="scientific">Haloquadratum walsbyi J07HQW1</name>
    <dbReference type="NCBI Taxonomy" id="1238424"/>
    <lineage>
        <taxon>Archaea</taxon>
        <taxon>Methanobacteriati</taxon>
        <taxon>Methanobacteriota</taxon>
        <taxon>Stenosarchaea group</taxon>
        <taxon>Halobacteria</taxon>
        <taxon>Halobacteriales</taxon>
        <taxon>Haloferacaceae</taxon>
        <taxon>Haloquadratum</taxon>
    </lineage>
</organism>
<dbReference type="AlphaFoldDB" id="U1PD93"/>
<dbReference type="HOGENOM" id="CLU_2103446_0_0_2"/>
<reference evidence="1 2" key="1">
    <citation type="journal article" date="2013" name="PLoS ONE">
        <title>Assembly-driven community genomics of a hypersaline microbial ecosystem.</title>
        <authorList>
            <person name="Podell S."/>
            <person name="Ugalde J.A."/>
            <person name="Narasingarao P."/>
            <person name="Banfield J.F."/>
            <person name="Heidelberg K.B."/>
            <person name="Allen E.E."/>
        </authorList>
    </citation>
    <scope>NUCLEOTIDE SEQUENCE [LARGE SCALE GENOMIC DNA]</scope>
    <source>
        <strain evidence="2">J07HQW1</strain>
    </source>
</reference>
<dbReference type="STRING" id="1238424.J07HQW1_01581"/>
<protein>
    <submittedName>
        <fullName evidence="1">Uncharacterized protein</fullName>
    </submittedName>
</protein>
<dbReference type="EMBL" id="KE356560">
    <property type="protein sequence ID" value="ERG91547.1"/>
    <property type="molecule type" value="Genomic_DNA"/>
</dbReference>
<sequence length="115" mass="12048">MLAPKTADLTPLSARQRRAVGVGPVEANLARQPPVVAGRCQRRTGPRAFDALCVVEGALFRAMVDRTILEDKPAVVTDGLDAVRVDETAALRTAAVGPLGGGDVLVECPFVDVSQ</sequence>